<dbReference type="SMART" id="SM00350">
    <property type="entry name" value="MCM"/>
    <property type="match status" value="1"/>
</dbReference>
<dbReference type="GO" id="GO:0000347">
    <property type="term" value="C:THO complex"/>
    <property type="evidence" value="ECO:0007669"/>
    <property type="project" value="UniProtKB-ARBA"/>
</dbReference>
<feature type="compositionally biased region" description="Low complexity" evidence="15">
    <location>
        <begin position="927"/>
        <end position="961"/>
    </location>
</feature>
<evidence type="ECO:0000256" key="1">
    <source>
        <dbReference type="ARBA" id="ARBA00004123"/>
    </source>
</evidence>
<gene>
    <name evidence="17" type="ORF">PPROV_001063600</name>
</gene>
<feature type="compositionally biased region" description="Gly residues" evidence="15">
    <location>
        <begin position="20"/>
        <end position="36"/>
    </location>
</feature>
<evidence type="ECO:0000313" key="17">
    <source>
        <dbReference type="EMBL" id="GHP11909.1"/>
    </source>
</evidence>
<feature type="compositionally biased region" description="Low complexity" evidence="15">
    <location>
        <begin position="137"/>
        <end position="155"/>
    </location>
</feature>
<dbReference type="Gene3D" id="3.40.50.300">
    <property type="entry name" value="P-loop containing nucleotide triphosphate hydrolases"/>
    <property type="match status" value="1"/>
</dbReference>
<dbReference type="GO" id="GO:0006270">
    <property type="term" value="P:DNA replication initiation"/>
    <property type="evidence" value="ECO:0007669"/>
    <property type="project" value="UniProtKB-UniRule"/>
</dbReference>
<dbReference type="GO" id="GO:0042555">
    <property type="term" value="C:MCM complex"/>
    <property type="evidence" value="ECO:0007669"/>
    <property type="project" value="UniProtKB-UniRule"/>
</dbReference>
<dbReference type="Pfam" id="PF18263">
    <property type="entry name" value="WHD_MCM6"/>
    <property type="match status" value="1"/>
</dbReference>
<feature type="region of interest" description="Disordered" evidence="15">
    <location>
        <begin position="902"/>
        <end position="964"/>
    </location>
</feature>
<evidence type="ECO:0000256" key="13">
    <source>
        <dbReference type="RuleBase" id="RU004070"/>
    </source>
</evidence>
<organism evidence="17 18">
    <name type="scientific">Pycnococcus provasolii</name>
    <dbReference type="NCBI Taxonomy" id="41880"/>
    <lineage>
        <taxon>Eukaryota</taxon>
        <taxon>Viridiplantae</taxon>
        <taxon>Chlorophyta</taxon>
        <taxon>Pseudoscourfieldiophyceae</taxon>
        <taxon>Pseudoscourfieldiales</taxon>
        <taxon>Pycnococcaceae</taxon>
        <taxon>Pycnococcus</taxon>
    </lineage>
</organism>
<feature type="region of interest" description="Disordered" evidence="15">
    <location>
        <begin position="1"/>
        <end position="61"/>
    </location>
</feature>
<keyword evidence="4 13" id="KW-0547">Nucleotide-binding</keyword>
<dbReference type="Pfam" id="PF17855">
    <property type="entry name" value="MCM_lid"/>
    <property type="match status" value="1"/>
</dbReference>
<dbReference type="GO" id="GO:0003697">
    <property type="term" value="F:single-stranded DNA binding"/>
    <property type="evidence" value="ECO:0007669"/>
    <property type="project" value="TreeGrafter"/>
</dbReference>
<dbReference type="SUPFAM" id="SSF52540">
    <property type="entry name" value="P-loop containing nucleoside triphosphate hydrolases"/>
    <property type="match status" value="1"/>
</dbReference>
<dbReference type="PROSITE" id="PS00847">
    <property type="entry name" value="MCM_1"/>
    <property type="match status" value="1"/>
</dbReference>
<keyword evidence="9" id="KW-0539">Nucleus</keyword>
<dbReference type="GO" id="GO:1902969">
    <property type="term" value="P:mitotic DNA replication"/>
    <property type="evidence" value="ECO:0007669"/>
    <property type="project" value="TreeGrafter"/>
</dbReference>
<dbReference type="InterPro" id="IPR008049">
    <property type="entry name" value="MCM6"/>
</dbReference>
<keyword evidence="3 14" id="KW-0235">DNA replication</keyword>
<dbReference type="PRINTS" id="PR01662">
    <property type="entry name" value="MCMPROTEIN6"/>
</dbReference>
<dbReference type="InterPro" id="IPR041562">
    <property type="entry name" value="MCM_lid"/>
</dbReference>
<dbReference type="GO" id="GO:1990518">
    <property type="term" value="F:single-stranded 3'-5' DNA helicase activity"/>
    <property type="evidence" value="ECO:0007669"/>
    <property type="project" value="TreeGrafter"/>
</dbReference>
<keyword evidence="5 14" id="KW-0378">Hydrolase</keyword>
<evidence type="ECO:0000256" key="14">
    <source>
        <dbReference type="RuleBase" id="RU368064"/>
    </source>
</evidence>
<dbReference type="InterPro" id="IPR027925">
    <property type="entry name" value="MCM_N"/>
</dbReference>
<dbReference type="InterPro" id="IPR041024">
    <property type="entry name" value="Mcm6_C"/>
</dbReference>
<dbReference type="GO" id="GO:0000727">
    <property type="term" value="P:double-strand break repair via break-induced replication"/>
    <property type="evidence" value="ECO:0007669"/>
    <property type="project" value="TreeGrafter"/>
</dbReference>
<dbReference type="Pfam" id="PF17207">
    <property type="entry name" value="MCM_OB"/>
    <property type="match status" value="1"/>
</dbReference>
<evidence type="ECO:0000256" key="7">
    <source>
        <dbReference type="ARBA" id="ARBA00022840"/>
    </source>
</evidence>
<evidence type="ECO:0000256" key="2">
    <source>
        <dbReference type="ARBA" id="ARBA00008010"/>
    </source>
</evidence>
<accession>A0A830I4H7</accession>
<comment type="similarity">
    <text evidence="2 13">Belongs to the MCM family.</text>
</comment>
<dbReference type="EC" id="3.6.4.12" evidence="14"/>
<dbReference type="PROSITE" id="PS50051">
    <property type="entry name" value="MCM_2"/>
    <property type="match status" value="1"/>
</dbReference>
<keyword evidence="7 13" id="KW-0067">ATP-binding</keyword>
<dbReference type="InterPro" id="IPR001208">
    <property type="entry name" value="MCM_dom"/>
</dbReference>
<dbReference type="Gene3D" id="2.40.50.140">
    <property type="entry name" value="Nucleic acid-binding proteins"/>
    <property type="match status" value="1"/>
</dbReference>
<evidence type="ECO:0000256" key="6">
    <source>
        <dbReference type="ARBA" id="ARBA00022806"/>
    </source>
</evidence>
<evidence type="ECO:0000313" key="18">
    <source>
        <dbReference type="Proteomes" id="UP000660262"/>
    </source>
</evidence>
<dbReference type="SUPFAM" id="SSF50249">
    <property type="entry name" value="Nucleic acid-binding proteins"/>
    <property type="match status" value="1"/>
</dbReference>
<dbReference type="FunFam" id="2.20.28.10:FF:000003">
    <property type="entry name" value="DNA helicase"/>
    <property type="match status" value="1"/>
</dbReference>
<dbReference type="InterPro" id="IPR031327">
    <property type="entry name" value="MCM"/>
</dbReference>
<sequence length="1111" mass="120080">MATPASTHVPAATDNMDHVTGGGYGLEGAPSGGAAAGGFSSPLEAAGGAPSSSPGFAPGFATTGSGLERRIYDSFMNFLETFGDQQQQQQTHYGEGGADEPFEPATPATTNGTQGMPASTMQQPQSQANTQSADQPNAENNNSPSLNNNNNNNEEINQENDRPTPSQQHTPRTPKYVAETAHMKETESTTLYVNYQDVLAHDEILAEDVVVNEHYRFAPVLKAVARDFVKKHQREWLMDNGDGAQDEKEIWVAFFNLPRGETQKMRDLHTERIGKLSSFAGTVTRTSDVRPELISGCFRCTQCGTEIRNVEQQFKFTKPVVCTNATCGNRVSFALIREESRFCDWQRIRVQENSDEVPAGSLPRSLDVIVRHEEVEKARAGDKMVFTGMLLAVPDVASLAASGNRAEIAMSGKAAEGRGGGGGGGAPGSEGVTGLKALGVREMGYKLTFLANTLQRADVTEVSSAFLRNATAYEDEDHQARVDLMSEAEKEDIRAIQRMPQLYRKLAESIAPDVYGHVDVKRAVMLMLFGGVHKATREGINLRGDINVCIVGDPSTAKSQILRYVSCLMPRAVYTAGKSSSAAGLTASVTKEPETGEFQIEAGALMLADNGVCCIDEFDKMDIKDQVAIHEAMEQQTISVAKAGIQATLNARASILAAANPAGGRYDKSRRLWSNVNLPPAILSRFDLVHVMVDEVDAAADHNLASHIVSVHSKAFRASHEVTRRRGGQASGSRRSGQATTAHTSSAEDETAFARQRGRRSSGIGAEASSEGAGLASDMYDDDDAATGVADLEDELTQGGANAKISRERLSRYIRYARTIKPRMTESARNALVSSYVNLRAADATPGSATAFRMTVRQLEAMVRLSEALARSGLEEEVRAEHVHEARRLLSTSVMRLEQPDVDIDDGVREDEYDEDMDMDGDDGMGDRQAGAATPATPAAQQQEEEGAAAAATPNANAAPASRPATITATKLTRVTELLVARLRENAPEEQAAQAQAQAQAGIQQRALLRWYVQHETDAGAIEDTTSAASEEYVLAQRIINHLLRREGALVVLREATEEERETALERMEQADDEGFEVTYPSYLNGAQRELLAVQDVRMLAAHPNYVSPTA</sequence>
<reference evidence="17" key="1">
    <citation type="submission" date="2020-10" db="EMBL/GenBank/DDBJ databases">
        <title>Unveiling of a novel bifunctional photoreceptor, Dualchrome1, isolated from a cosmopolitan green alga.</title>
        <authorList>
            <person name="Suzuki S."/>
            <person name="Kawachi M."/>
        </authorList>
    </citation>
    <scope>NUCLEOTIDE SEQUENCE</scope>
    <source>
        <strain evidence="17">NIES 2893</strain>
    </source>
</reference>
<feature type="compositionally biased region" description="Low complexity" evidence="15">
    <location>
        <begin position="761"/>
        <end position="777"/>
    </location>
</feature>
<evidence type="ECO:0000256" key="8">
    <source>
        <dbReference type="ARBA" id="ARBA00023125"/>
    </source>
</evidence>
<keyword evidence="6 14" id="KW-0347">Helicase</keyword>
<dbReference type="InterPro" id="IPR012340">
    <property type="entry name" value="NA-bd_OB-fold"/>
</dbReference>
<dbReference type="OrthoDB" id="1744952at2759"/>
<evidence type="ECO:0000256" key="4">
    <source>
        <dbReference type="ARBA" id="ARBA00022741"/>
    </source>
</evidence>
<dbReference type="InterPro" id="IPR018525">
    <property type="entry name" value="MCM_CS"/>
</dbReference>
<dbReference type="GO" id="GO:0016787">
    <property type="term" value="F:hydrolase activity"/>
    <property type="evidence" value="ECO:0007669"/>
    <property type="project" value="UniProtKB-KW"/>
</dbReference>
<comment type="function">
    <text evidence="14">Acts as component of the MCM2-7 complex (MCM complex) which is the replicative helicase essential for 'once per cell cycle' DNA replication initiation and elongation in eukaryotic cells. The active ATPase sites in the MCM2-7 ring are formed through the interaction surfaces of two neighboring subunits such that a critical structure of a conserved arginine finger motif is provided in trans relative to the ATP-binding site of the Walker A box of the adjacent subunit. The six ATPase active sites, however, are likely to contribute differentially to the complex helicase activity.</text>
</comment>
<evidence type="ECO:0000256" key="9">
    <source>
        <dbReference type="ARBA" id="ARBA00023242"/>
    </source>
</evidence>
<dbReference type="InterPro" id="IPR027417">
    <property type="entry name" value="P-loop_NTPase"/>
</dbReference>
<dbReference type="AlphaFoldDB" id="A0A830I4H7"/>
<evidence type="ECO:0000259" key="16">
    <source>
        <dbReference type="PROSITE" id="PS50051"/>
    </source>
</evidence>
<dbReference type="InterPro" id="IPR033762">
    <property type="entry name" value="MCM_OB"/>
</dbReference>
<dbReference type="Gene3D" id="2.20.28.10">
    <property type="match status" value="1"/>
</dbReference>
<protein>
    <recommendedName>
        <fullName evidence="14">DNA replication licensing factor MCM6</fullName>
        <ecNumber evidence="14">3.6.4.12</ecNumber>
    </recommendedName>
</protein>
<evidence type="ECO:0000256" key="15">
    <source>
        <dbReference type="SAM" id="MobiDB-lite"/>
    </source>
</evidence>
<proteinExistence type="inferred from homology"/>
<comment type="caution">
    <text evidence="17">The sequence shown here is derived from an EMBL/GenBank/DDBJ whole genome shotgun (WGS) entry which is preliminary data.</text>
</comment>
<comment type="subunit">
    <text evidence="14">Component of the MCM2-7 complex.</text>
</comment>
<keyword evidence="10 14" id="KW-0131">Cell cycle</keyword>
<comment type="catalytic activity">
    <reaction evidence="11 14">
        <text>ATP + H2O = ADP + phosphate + H(+)</text>
        <dbReference type="Rhea" id="RHEA:13065"/>
        <dbReference type="ChEBI" id="CHEBI:15377"/>
        <dbReference type="ChEBI" id="CHEBI:15378"/>
        <dbReference type="ChEBI" id="CHEBI:30616"/>
        <dbReference type="ChEBI" id="CHEBI:43474"/>
        <dbReference type="ChEBI" id="CHEBI:456216"/>
        <dbReference type="EC" id="3.6.4.12"/>
    </reaction>
</comment>
<evidence type="ECO:0000256" key="5">
    <source>
        <dbReference type="ARBA" id="ARBA00022801"/>
    </source>
</evidence>
<comment type="function">
    <text evidence="12">Probable component of the MCM2-7 complex (MCM complex) that may function as a DNA helicase and which is essential to undergo a single round of replication initiation and elongation per cell cycle in eukaryotic cells.</text>
</comment>
<evidence type="ECO:0000256" key="12">
    <source>
        <dbReference type="ARBA" id="ARBA00053280"/>
    </source>
</evidence>
<evidence type="ECO:0000256" key="11">
    <source>
        <dbReference type="ARBA" id="ARBA00047995"/>
    </source>
</evidence>
<name>A0A830I4H7_9CHLO</name>
<dbReference type="GO" id="GO:0005524">
    <property type="term" value="F:ATP binding"/>
    <property type="evidence" value="ECO:0007669"/>
    <property type="project" value="UniProtKB-UniRule"/>
</dbReference>
<dbReference type="Pfam" id="PF00493">
    <property type="entry name" value="MCM"/>
    <property type="match status" value="1"/>
</dbReference>
<feature type="region of interest" description="Disordered" evidence="15">
    <location>
        <begin position="84"/>
        <end position="174"/>
    </location>
</feature>
<dbReference type="PANTHER" id="PTHR11630:SF43">
    <property type="entry name" value="DNA REPLICATION LICENSING FACTOR MCM6"/>
    <property type="match status" value="1"/>
</dbReference>
<dbReference type="Gene3D" id="1.20.58.870">
    <property type="match status" value="1"/>
</dbReference>
<dbReference type="Gene3D" id="3.30.1640.10">
    <property type="entry name" value="mini-chromosome maintenance (MCM) complex, chain A, domain 1"/>
    <property type="match status" value="1"/>
</dbReference>
<feature type="compositionally biased region" description="Acidic residues" evidence="15">
    <location>
        <begin position="902"/>
        <end position="924"/>
    </location>
</feature>
<feature type="domain" description="MCM C-terminal AAA(+) ATPase" evidence="16">
    <location>
        <begin position="502"/>
        <end position="708"/>
    </location>
</feature>
<dbReference type="EMBL" id="BNJQ01000037">
    <property type="protein sequence ID" value="GHP11909.1"/>
    <property type="molecule type" value="Genomic_DNA"/>
</dbReference>
<feature type="region of interest" description="Disordered" evidence="15">
    <location>
        <begin position="716"/>
        <end position="780"/>
    </location>
</feature>
<dbReference type="PRINTS" id="PR01657">
    <property type="entry name" value="MCMFAMILY"/>
</dbReference>
<feature type="compositionally biased region" description="Polar residues" evidence="15">
    <location>
        <begin position="107"/>
        <end position="135"/>
    </location>
</feature>
<dbReference type="PANTHER" id="PTHR11630">
    <property type="entry name" value="DNA REPLICATION LICENSING FACTOR MCM FAMILY MEMBER"/>
    <property type="match status" value="1"/>
</dbReference>
<evidence type="ECO:0000256" key="3">
    <source>
        <dbReference type="ARBA" id="ARBA00022705"/>
    </source>
</evidence>
<comment type="subcellular location">
    <subcellularLocation>
        <location evidence="1 14">Nucleus</location>
    </subcellularLocation>
</comment>
<dbReference type="Pfam" id="PF14551">
    <property type="entry name" value="MCM_N"/>
    <property type="match status" value="1"/>
</dbReference>
<evidence type="ECO:0000256" key="10">
    <source>
        <dbReference type="ARBA" id="ARBA00023306"/>
    </source>
</evidence>
<keyword evidence="8 13" id="KW-0238">DNA-binding</keyword>
<dbReference type="Proteomes" id="UP000660262">
    <property type="component" value="Unassembled WGS sequence"/>
</dbReference>
<keyword evidence="18" id="KW-1185">Reference proteome</keyword>